<dbReference type="InterPro" id="IPR003597">
    <property type="entry name" value="Ig_C1-set"/>
</dbReference>
<reference evidence="2" key="1">
    <citation type="submission" date="2025-08" db="UniProtKB">
        <authorList>
            <consortium name="Ensembl"/>
        </authorList>
    </citation>
    <scope>IDENTIFICATION</scope>
</reference>
<dbReference type="AlphaFoldDB" id="A0A8C8RDV2"/>
<sequence length="132" mass="14706">GLRCVAFSHLMYLERVKLWCSLLLPATPRLSIPRRLGVLNTASSFPCHVWGFYPGDIDIRWLRDGQDLTNTAHSISQRNRDGTFNLTLTYTFTPTASDSGSILSCRVSHLALAQPLQEGWGPDEGSHVSCFL</sequence>
<evidence type="ECO:0000259" key="1">
    <source>
        <dbReference type="PROSITE" id="PS50835"/>
    </source>
</evidence>
<dbReference type="Pfam" id="PF07654">
    <property type="entry name" value="C1-set"/>
    <property type="match status" value="1"/>
</dbReference>
<dbReference type="SUPFAM" id="SSF48726">
    <property type="entry name" value="Immunoglobulin"/>
    <property type="match status" value="1"/>
</dbReference>
<accession>A0A8C8RDV2</accession>
<proteinExistence type="predicted"/>
<dbReference type="Ensembl" id="ENSPCET00000004237.1">
    <property type="protein sequence ID" value="ENSPCEP00000004107.1"/>
    <property type="gene ID" value="ENSPCEG00000003287.1"/>
</dbReference>
<dbReference type="PANTHER" id="PTHR19944:SF106">
    <property type="entry name" value="TYROSINE-PROTEIN PHOSPHATASE NON-RECEPTOR TYPE SUBSTRATE 1"/>
    <property type="match status" value="1"/>
</dbReference>
<dbReference type="Proteomes" id="UP000694393">
    <property type="component" value="Unplaced"/>
</dbReference>
<dbReference type="PANTHER" id="PTHR19944">
    <property type="entry name" value="MHC CLASS II-RELATED"/>
    <property type="match status" value="1"/>
</dbReference>
<reference evidence="2" key="2">
    <citation type="submission" date="2025-09" db="UniProtKB">
        <authorList>
            <consortium name="Ensembl"/>
        </authorList>
    </citation>
    <scope>IDENTIFICATION</scope>
</reference>
<dbReference type="InterPro" id="IPR050160">
    <property type="entry name" value="MHC/Immunoglobulin"/>
</dbReference>
<dbReference type="InterPro" id="IPR013783">
    <property type="entry name" value="Ig-like_fold"/>
</dbReference>
<protein>
    <recommendedName>
        <fullName evidence="1">Ig-like domain-containing protein</fullName>
    </recommendedName>
</protein>
<dbReference type="SMART" id="SM00407">
    <property type="entry name" value="IGc1"/>
    <property type="match status" value="1"/>
</dbReference>
<evidence type="ECO:0000313" key="3">
    <source>
        <dbReference type="Proteomes" id="UP000694393"/>
    </source>
</evidence>
<dbReference type="InterPro" id="IPR007110">
    <property type="entry name" value="Ig-like_dom"/>
</dbReference>
<dbReference type="Gene3D" id="2.60.40.10">
    <property type="entry name" value="Immunoglobulins"/>
    <property type="match status" value="1"/>
</dbReference>
<keyword evidence="3" id="KW-1185">Reference proteome</keyword>
<evidence type="ECO:0000313" key="2">
    <source>
        <dbReference type="Ensembl" id="ENSPCEP00000004107.1"/>
    </source>
</evidence>
<organism evidence="2 3">
    <name type="scientific">Pelusios castaneus</name>
    <name type="common">West African mud turtle</name>
    <dbReference type="NCBI Taxonomy" id="367368"/>
    <lineage>
        <taxon>Eukaryota</taxon>
        <taxon>Metazoa</taxon>
        <taxon>Chordata</taxon>
        <taxon>Craniata</taxon>
        <taxon>Vertebrata</taxon>
        <taxon>Euteleostomi</taxon>
        <taxon>Archelosauria</taxon>
        <taxon>Testudinata</taxon>
        <taxon>Testudines</taxon>
        <taxon>Pleurodira</taxon>
        <taxon>Pelomedusidae</taxon>
        <taxon>Pelusios</taxon>
    </lineage>
</organism>
<name>A0A8C8RDV2_9SAUR</name>
<feature type="domain" description="Ig-like" evidence="1">
    <location>
        <begin position="28"/>
        <end position="117"/>
    </location>
</feature>
<dbReference type="PROSITE" id="PS50835">
    <property type="entry name" value="IG_LIKE"/>
    <property type="match status" value="1"/>
</dbReference>
<dbReference type="InterPro" id="IPR036179">
    <property type="entry name" value="Ig-like_dom_sf"/>
</dbReference>